<name>N6VLD5_BARVB</name>
<sequence length="145" mass="15906">MEEQQPIVRPSLDASTIIMTDEGMPFILQGCDSSTQQVSFLRARVKYTDSGLTTQIGTLPRDAFLKSITIYTLSDFGGATAKFGKEPNGSDYGTAKLAAAGVEELELSLPVRNVPLEVENTIYMTRDKKSTKGDAEVIVEFYTNR</sequence>
<evidence type="ECO:0000313" key="1">
    <source>
        <dbReference type="EMBL" id="ENN93991.1"/>
    </source>
</evidence>
<dbReference type="HOGENOM" id="CLU_150480_0_0_5"/>
<comment type="caution">
    <text evidence="1">The sequence shown here is derived from an EMBL/GenBank/DDBJ whole genome shotgun (WGS) entry which is preliminary data.</text>
</comment>
<dbReference type="Proteomes" id="UP000014011">
    <property type="component" value="Unassembled WGS sequence"/>
</dbReference>
<accession>N6VLD5</accession>
<reference evidence="1 2" key="1">
    <citation type="journal article" date="2013" name="PLoS Genet.">
        <title>A gene transfer agent and a dynamic repertoire of secretion systems hold the keys to the explosive radiation of the emerging pathogen Bartonella.</title>
        <authorList>
            <person name="Guy L."/>
            <person name="Nystedt B."/>
            <person name="Toft C."/>
            <person name="Zaremba-Niedzwiedzka K."/>
            <person name="Berglund E.C."/>
            <person name="Granberg F."/>
            <person name="Naslund K."/>
            <person name="Eriksson A.S."/>
            <person name="Andersson S.G."/>
        </authorList>
    </citation>
    <scope>NUCLEOTIDE SEQUENCE [LARGE SCALE GENOMIC DNA]</scope>
    <source>
        <strain evidence="1">Tweed</strain>
    </source>
</reference>
<protein>
    <submittedName>
        <fullName evidence="1">Uncharacterized protein</fullName>
    </submittedName>
</protein>
<evidence type="ECO:0000313" key="2">
    <source>
        <dbReference type="Proteomes" id="UP000014011"/>
    </source>
</evidence>
<dbReference type="RefSeq" id="WP_010705703.1">
    <property type="nucleotide sequence ID" value="NZ_KB915636.1"/>
</dbReference>
<gene>
    <name evidence="1" type="ORF">BVtw_14810</name>
</gene>
<dbReference type="EMBL" id="AGWD01000022">
    <property type="protein sequence ID" value="ENN93991.1"/>
    <property type="molecule type" value="Genomic_DNA"/>
</dbReference>
<proteinExistence type="predicted"/>
<dbReference type="PATRIC" id="fig|1094502.3.peg.1823"/>
<dbReference type="AlphaFoldDB" id="N6VLD5"/>
<organism evidence="1 2">
    <name type="scientific">Bartonella vinsonii subsp. berkhoffii str. Tweed</name>
    <dbReference type="NCBI Taxonomy" id="1094502"/>
    <lineage>
        <taxon>Bacteria</taxon>
        <taxon>Pseudomonadati</taxon>
        <taxon>Pseudomonadota</taxon>
        <taxon>Alphaproteobacteria</taxon>
        <taxon>Hyphomicrobiales</taxon>
        <taxon>Bartonellaceae</taxon>
        <taxon>Bartonella</taxon>
    </lineage>
</organism>